<organism evidence="8 9">
    <name type="scientific">Pandoraea nosoerga</name>
    <dbReference type="NCBI Taxonomy" id="2508296"/>
    <lineage>
        <taxon>Bacteria</taxon>
        <taxon>Pseudomonadati</taxon>
        <taxon>Pseudomonadota</taxon>
        <taxon>Betaproteobacteria</taxon>
        <taxon>Burkholderiales</taxon>
        <taxon>Burkholderiaceae</taxon>
        <taxon>Pandoraea</taxon>
    </lineage>
</organism>
<accession>A0A5E4XF47</accession>
<evidence type="ECO:0000256" key="1">
    <source>
        <dbReference type="ARBA" id="ARBA00001947"/>
    </source>
</evidence>
<keyword evidence="9" id="KW-1185">Reference proteome</keyword>
<sequence>MTRSPRSFRASSRSLSRHSPAAAAPWRRVIASALVPIMTAMTFAGAVLPTQAAAQSLPTLGQSSAADLSPAMERKLGERVMREIRADPDYLSDLLLSDYVNALGSKLVSATRKVGLDASQSFEFFVVRDAAINAFSLPGGFIGINTGLIVTTRTESELASVVGHETGHVLQHHIARMLGAQSQNSWIALGGMLLGLLAGIGARSSDLGMGIAMGGQGLAVDRQLRFSRDAEREADRVGFQLLQAAGFDTYAMPTFFERLQRADAINEAGVPEYVRTHPLTNERIADMLNRSRNAGYRQPEQSPEFAFVRARALVLQQKSASDYATVAEAQRTHIRTQTAPSVAGAWYAVALAEFKQRRWEPAREALDKAKSAFGGTGPGTPSLAVLDSDIARLSGRPEEALRIARQARAAFPLSQAADMAYADALVASHRIPEATQFLQAQVERYRSEPIWWRALAGAWAAAGKRARQHSALAEQYALQGQWMAAVSQLKLARDAGDADFYEMSTIDARLHEFQRRYKEDKEDEKDFNKQFG</sequence>
<dbReference type="Pfam" id="PF14559">
    <property type="entry name" value="TPR_19"/>
    <property type="match status" value="1"/>
</dbReference>
<dbReference type="EMBL" id="CABPSC010000017">
    <property type="protein sequence ID" value="VVE34842.1"/>
    <property type="molecule type" value="Genomic_DNA"/>
</dbReference>
<evidence type="ECO:0000256" key="3">
    <source>
        <dbReference type="ARBA" id="ARBA00022723"/>
    </source>
</evidence>
<dbReference type="SUPFAM" id="SSF48452">
    <property type="entry name" value="TPR-like"/>
    <property type="match status" value="1"/>
</dbReference>
<dbReference type="InterPro" id="IPR051156">
    <property type="entry name" value="Mito/Outer_Membr_Metalloprot"/>
</dbReference>
<keyword evidence="4" id="KW-0378">Hydrolase</keyword>
<evidence type="ECO:0000256" key="6">
    <source>
        <dbReference type="ARBA" id="ARBA00023049"/>
    </source>
</evidence>
<dbReference type="GO" id="GO:0016020">
    <property type="term" value="C:membrane"/>
    <property type="evidence" value="ECO:0007669"/>
    <property type="project" value="TreeGrafter"/>
</dbReference>
<keyword evidence="2" id="KW-0645">Protease</keyword>
<dbReference type="Proteomes" id="UP000367825">
    <property type="component" value="Unassembled WGS sequence"/>
</dbReference>
<name>A0A5E4XF47_9BURK</name>
<dbReference type="GO" id="GO:0051603">
    <property type="term" value="P:proteolysis involved in protein catabolic process"/>
    <property type="evidence" value="ECO:0007669"/>
    <property type="project" value="TreeGrafter"/>
</dbReference>
<dbReference type="PANTHER" id="PTHR22726:SF1">
    <property type="entry name" value="METALLOENDOPEPTIDASE OMA1, MITOCHONDRIAL"/>
    <property type="match status" value="1"/>
</dbReference>
<evidence type="ECO:0000313" key="8">
    <source>
        <dbReference type="EMBL" id="VVE34842.1"/>
    </source>
</evidence>
<evidence type="ECO:0000256" key="2">
    <source>
        <dbReference type="ARBA" id="ARBA00022670"/>
    </source>
</evidence>
<dbReference type="InterPro" id="IPR011990">
    <property type="entry name" value="TPR-like_helical_dom_sf"/>
</dbReference>
<dbReference type="AlphaFoldDB" id="A0A5E4XF47"/>
<evidence type="ECO:0000256" key="4">
    <source>
        <dbReference type="ARBA" id="ARBA00022801"/>
    </source>
</evidence>
<feature type="domain" description="Peptidase M48" evidence="7">
    <location>
        <begin position="106"/>
        <end position="289"/>
    </location>
</feature>
<dbReference type="GO" id="GO:0046872">
    <property type="term" value="F:metal ion binding"/>
    <property type="evidence" value="ECO:0007669"/>
    <property type="project" value="UniProtKB-KW"/>
</dbReference>
<proteinExistence type="predicted"/>
<keyword evidence="3" id="KW-0479">Metal-binding</keyword>
<evidence type="ECO:0000313" key="9">
    <source>
        <dbReference type="Proteomes" id="UP000367825"/>
    </source>
</evidence>
<keyword evidence="5" id="KW-0862">Zinc</keyword>
<comment type="cofactor">
    <cofactor evidence="1">
        <name>Zn(2+)</name>
        <dbReference type="ChEBI" id="CHEBI:29105"/>
    </cofactor>
</comment>
<dbReference type="GO" id="GO:0004222">
    <property type="term" value="F:metalloendopeptidase activity"/>
    <property type="evidence" value="ECO:0007669"/>
    <property type="project" value="InterPro"/>
</dbReference>
<protein>
    <submittedName>
        <fullName evidence="8">Peptidase M48</fullName>
    </submittedName>
</protein>
<dbReference type="Gene3D" id="1.25.40.10">
    <property type="entry name" value="Tetratricopeptide repeat domain"/>
    <property type="match status" value="1"/>
</dbReference>
<evidence type="ECO:0000256" key="5">
    <source>
        <dbReference type="ARBA" id="ARBA00022833"/>
    </source>
</evidence>
<dbReference type="Pfam" id="PF01435">
    <property type="entry name" value="Peptidase_M48"/>
    <property type="match status" value="1"/>
</dbReference>
<dbReference type="Gene3D" id="3.30.2010.10">
    <property type="entry name" value="Metalloproteases ('zincins'), catalytic domain"/>
    <property type="match status" value="1"/>
</dbReference>
<keyword evidence="6" id="KW-0482">Metalloprotease</keyword>
<reference evidence="8 9" key="1">
    <citation type="submission" date="2019-08" db="EMBL/GenBank/DDBJ databases">
        <authorList>
            <person name="Peeters C."/>
        </authorList>
    </citation>
    <scope>NUCLEOTIDE SEQUENCE [LARGE SCALE GENOMIC DNA]</scope>
    <source>
        <strain evidence="8 9">LMG 31109</strain>
    </source>
</reference>
<evidence type="ECO:0000259" key="7">
    <source>
        <dbReference type="Pfam" id="PF01435"/>
    </source>
</evidence>
<dbReference type="InterPro" id="IPR001915">
    <property type="entry name" value="Peptidase_M48"/>
</dbReference>
<dbReference type="PANTHER" id="PTHR22726">
    <property type="entry name" value="METALLOENDOPEPTIDASE OMA1"/>
    <property type="match status" value="1"/>
</dbReference>
<gene>
    <name evidence="8" type="ORF">PNO31109_03831</name>
</gene>